<keyword evidence="3" id="KW-1185">Reference proteome</keyword>
<evidence type="ECO:0000259" key="1">
    <source>
        <dbReference type="Pfam" id="PF00668"/>
    </source>
</evidence>
<dbReference type="Proteomes" id="UP001589627">
    <property type="component" value="Unassembled WGS sequence"/>
</dbReference>
<dbReference type="InterPro" id="IPR023213">
    <property type="entry name" value="CAT-like_dom_sf"/>
</dbReference>
<accession>A0ABV5Z1H4</accession>
<sequence length="277" mass="29432">LAGLEEPTRAAPADVRCEPVVPGSVTGRVDGDLAGFARARGVTVNTVVQTAWALLLGLLTGRDDVVFGATVSGRPPELPGVESMIGLFINTVPVRVRLDPAEPVGDLLARVQDEQSALMDHQYLGLAEVQRAAGIGELFDTLTVFESYPSEEDEPVPGLRVSAGTDTDATHYPLVLVAEPGERVSLELRHREDVFDEKAARTLLGRLTRLLTAMVDAPDRPVGRLDPLGPEERRRILTGWRGSAEGIARVTFPARFAEVAAGSPDAVAVSCEGAGLT</sequence>
<feature type="domain" description="Condensation" evidence="1">
    <location>
        <begin position="33"/>
        <end position="236"/>
    </location>
</feature>
<feature type="non-terminal residue" evidence="2">
    <location>
        <position position="277"/>
    </location>
</feature>
<dbReference type="RefSeq" id="WP_378213834.1">
    <property type="nucleotide sequence ID" value="NZ_JBHLZP010001191.1"/>
</dbReference>
<dbReference type="SUPFAM" id="SSF52777">
    <property type="entry name" value="CoA-dependent acyltransferases"/>
    <property type="match status" value="1"/>
</dbReference>
<dbReference type="Gene3D" id="3.30.559.30">
    <property type="entry name" value="Nonribosomal peptide synthetase, condensation domain"/>
    <property type="match status" value="1"/>
</dbReference>
<dbReference type="InterPro" id="IPR001242">
    <property type="entry name" value="Condensation_dom"/>
</dbReference>
<dbReference type="Pfam" id="PF00668">
    <property type="entry name" value="Condensation"/>
    <property type="match status" value="1"/>
</dbReference>
<feature type="non-terminal residue" evidence="2">
    <location>
        <position position="1"/>
    </location>
</feature>
<evidence type="ECO:0000313" key="3">
    <source>
        <dbReference type="Proteomes" id="UP001589627"/>
    </source>
</evidence>
<dbReference type="PANTHER" id="PTHR45527:SF1">
    <property type="entry name" value="FATTY ACID SYNTHASE"/>
    <property type="match status" value="1"/>
</dbReference>
<comment type="caution">
    <text evidence="2">The sequence shown here is derived from an EMBL/GenBank/DDBJ whole genome shotgun (WGS) entry which is preliminary data.</text>
</comment>
<dbReference type="PANTHER" id="PTHR45527">
    <property type="entry name" value="NONRIBOSOMAL PEPTIDE SYNTHETASE"/>
    <property type="match status" value="1"/>
</dbReference>
<organism evidence="2 3">
    <name type="scientific">Actinoallomurus acaciae</name>
    <dbReference type="NCBI Taxonomy" id="502577"/>
    <lineage>
        <taxon>Bacteria</taxon>
        <taxon>Bacillati</taxon>
        <taxon>Actinomycetota</taxon>
        <taxon>Actinomycetes</taxon>
        <taxon>Streptosporangiales</taxon>
        <taxon>Thermomonosporaceae</taxon>
        <taxon>Actinoallomurus</taxon>
    </lineage>
</organism>
<gene>
    <name evidence="2" type="ORF">ACFFNX_51520</name>
</gene>
<evidence type="ECO:0000313" key="2">
    <source>
        <dbReference type="EMBL" id="MFB9840601.1"/>
    </source>
</evidence>
<reference evidence="2 3" key="1">
    <citation type="submission" date="2024-09" db="EMBL/GenBank/DDBJ databases">
        <authorList>
            <person name="Sun Q."/>
            <person name="Mori K."/>
        </authorList>
    </citation>
    <scope>NUCLEOTIDE SEQUENCE [LARGE SCALE GENOMIC DNA]</scope>
    <source>
        <strain evidence="2 3">TBRC 0563</strain>
    </source>
</reference>
<protein>
    <submittedName>
        <fullName evidence="2">Condensation domain-containing protein</fullName>
    </submittedName>
</protein>
<name>A0ABV5Z1H4_9ACTN</name>
<dbReference type="EMBL" id="JBHLZP010001191">
    <property type="protein sequence ID" value="MFB9840601.1"/>
    <property type="molecule type" value="Genomic_DNA"/>
</dbReference>
<proteinExistence type="predicted"/>
<dbReference type="Gene3D" id="3.30.559.10">
    <property type="entry name" value="Chloramphenicol acetyltransferase-like domain"/>
    <property type="match status" value="1"/>
</dbReference>